<keyword evidence="1" id="KW-0812">Transmembrane</keyword>
<keyword evidence="1" id="KW-1133">Transmembrane helix</keyword>
<protein>
    <submittedName>
        <fullName evidence="2">Uncharacterized protein</fullName>
    </submittedName>
</protein>
<dbReference type="EMBL" id="CZQC01000038">
    <property type="protein sequence ID" value="CUS41326.1"/>
    <property type="molecule type" value="Genomic_DNA"/>
</dbReference>
<feature type="transmembrane region" description="Helical" evidence="1">
    <location>
        <begin position="7"/>
        <end position="28"/>
    </location>
</feature>
<dbReference type="AlphaFoldDB" id="A0A170PLG6"/>
<reference evidence="2" key="1">
    <citation type="submission" date="2015-10" db="EMBL/GenBank/DDBJ databases">
        <authorList>
            <person name="Gilbert D.G."/>
        </authorList>
    </citation>
    <scope>NUCLEOTIDE SEQUENCE</scope>
</reference>
<keyword evidence="1" id="KW-0472">Membrane</keyword>
<gene>
    <name evidence="2" type="ORF">MGWOODY_Tha844</name>
</gene>
<accession>A0A170PLG6</accession>
<organism evidence="2">
    <name type="scientific">hydrothermal vent metagenome</name>
    <dbReference type="NCBI Taxonomy" id="652676"/>
    <lineage>
        <taxon>unclassified sequences</taxon>
        <taxon>metagenomes</taxon>
        <taxon>ecological metagenomes</taxon>
    </lineage>
</organism>
<sequence length="67" mass="7265">MNLNVISLLAMSISTTLVLVCLAIVTIFEQSLPIHLLVAGHGTAMVSAVGIKLGYILRLQYQAQQKR</sequence>
<feature type="transmembrane region" description="Helical" evidence="1">
    <location>
        <begin position="34"/>
        <end position="57"/>
    </location>
</feature>
<evidence type="ECO:0000256" key="1">
    <source>
        <dbReference type="SAM" id="Phobius"/>
    </source>
</evidence>
<proteinExistence type="predicted"/>
<evidence type="ECO:0000313" key="2">
    <source>
        <dbReference type="EMBL" id="CUS41326.1"/>
    </source>
</evidence>
<name>A0A170PLG6_9ZZZZ</name>